<dbReference type="GO" id="GO:0006189">
    <property type="term" value="P:'de novo' IMP biosynthetic process"/>
    <property type="evidence" value="ECO:0007669"/>
    <property type="project" value="UniProtKB-UniPathway"/>
</dbReference>
<dbReference type="RefSeq" id="XP_025362020.1">
    <property type="nucleotide sequence ID" value="XM_025508263.1"/>
</dbReference>
<dbReference type="GO" id="GO:0004639">
    <property type="term" value="F:phosphoribosylaminoimidazolesuccinocarboxamide synthase activity"/>
    <property type="evidence" value="ECO:0007669"/>
    <property type="project" value="UniProtKB-EC"/>
</dbReference>
<dbReference type="SUPFAM" id="SSF56104">
    <property type="entry name" value="SAICAR synthase-like"/>
    <property type="match status" value="2"/>
</dbReference>
<dbReference type="Gene3D" id="3.30.200.20">
    <property type="entry name" value="Phosphorylase Kinase, domain 1"/>
    <property type="match status" value="1"/>
</dbReference>
<name>A0A316URK4_9BASI</name>
<evidence type="ECO:0000256" key="4">
    <source>
        <dbReference type="ARBA" id="ARBA00022598"/>
    </source>
</evidence>
<keyword evidence="11" id="KW-1185">Reference proteome</keyword>
<evidence type="ECO:0000256" key="8">
    <source>
        <dbReference type="ARBA" id="ARBA00030409"/>
    </source>
</evidence>
<evidence type="ECO:0000259" key="9">
    <source>
        <dbReference type="Pfam" id="PF01259"/>
    </source>
</evidence>
<dbReference type="PROSITE" id="PS01058">
    <property type="entry name" value="SAICAR_SYNTHETASE_2"/>
    <property type="match status" value="1"/>
</dbReference>
<dbReference type="GO" id="GO:0005737">
    <property type="term" value="C:cytoplasm"/>
    <property type="evidence" value="ECO:0007669"/>
    <property type="project" value="TreeGrafter"/>
</dbReference>
<dbReference type="EMBL" id="KZ819668">
    <property type="protein sequence ID" value="PWN27408.1"/>
    <property type="molecule type" value="Genomic_DNA"/>
</dbReference>
<keyword evidence="7" id="KW-0067">ATP-binding</keyword>
<organism evidence="10 11">
    <name type="scientific">Jaminaea rosea</name>
    <dbReference type="NCBI Taxonomy" id="1569628"/>
    <lineage>
        <taxon>Eukaryota</taxon>
        <taxon>Fungi</taxon>
        <taxon>Dikarya</taxon>
        <taxon>Basidiomycota</taxon>
        <taxon>Ustilaginomycotina</taxon>
        <taxon>Exobasidiomycetes</taxon>
        <taxon>Microstromatales</taxon>
        <taxon>Microstromatales incertae sedis</taxon>
        <taxon>Jaminaea</taxon>
    </lineage>
</organism>
<evidence type="ECO:0000313" key="11">
    <source>
        <dbReference type="Proteomes" id="UP000245884"/>
    </source>
</evidence>
<dbReference type="STRING" id="1569628.A0A316URK4"/>
<dbReference type="OrthoDB" id="9991235at2759"/>
<dbReference type="EC" id="6.3.2.6" evidence="2"/>
<evidence type="ECO:0000313" key="10">
    <source>
        <dbReference type="EMBL" id="PWN27408.1"/>
    </source>
</evidence>
<comment type="pathway">
    <text evidence="1">Purine metabolism; IMP biosynthesis via de novo pathway; 5-amino-1-(5-phospho-D-ribosyl)imidazole-4-carboxamide from 5-amino-1-(5-phospho-D-ribosyl)imidazole-4-carboxylate: step 1/2.</text>
</comment>
<keyword evidence="4" id="KW-0436">Ligase</keyword>
<sequence length="347" mass="37610">MNSAPVVTTTDLPLKLIARGKVRDVYDAEIAEGDEHAGALLFVASDRISAFDVILENGIPEKGHLLHALSTFWFDLLTPSILPSHVLATSFDAFPASLRNKLAAHRAELDGRSMLVRRAQVLPIEAIVRGHITGSGWKEYKKSGTVHGLKLPAGMQESQEIPDGPIFTPSTKADQGEHDENIHPDQAKDILGPELAKAVSEAAVALYSKAAKHAASRGIILADTKFEFGLVPATAELPATPGLAGGKLPTSSGGQSLDGMTLILVDEVLTPDSSRFWSKDSFAVGKGQASFDKQYVRDWLIEQGLDRVAYDESQKGTKITLPDDVARKTSEKYRECYEKITGKAWRQ</sequence>
<feature type="domain" description="SAICAR synthetase/ADE2 N-terminal" evidence="9">
    <location>
        <begin position="261"/>
        <end position="303"/>
    </location>
</feature>
<evidence type="ECO:0000256" key="5">
    <source>
        <dbReference type="ARBA" id="ARBA00022741"/>
    </source>
</evidence>
<dbReference type="InterPro" id="IPR028923">
    <property type="entry name" value="SAICAR_synt/ADE2_N"/>
</dbReference>
<protein>
    <recommendedName>
        <fullName evidence="3">Phosphoribosylaminoimidazole-succinocarboxamide synthase</fullName>
        <ecNumber evidence="2">6.3.2.6</ecNumber>
    </recommendedName>
    <alternativeName>
        <fullName evidence="8">SAICAR synthetase</fullName>
    </alternativeName>
</protein>
<evidence type="ECO:0000256" key="2">
    <source>
        <dbReference type="ARBA" id="ARBA00012217"/>
    </source>
</evidence>
<dbReference type="Gene3D" id="3.30.470.20">
    <property type="entry name" value="ATP-grasp fold, B domain"/>
    <property type="match status" value="1"/>
</dbReference>
<dbReference type="GO" id="GO:0005524">
    <property type="term" value="F:ATP binding"/>
    <property type="evidence" value="ECO:0007669"/>
    <property type="project" value="UniProtKB-KW"/>
</dbReference>
<gene>
    <name evidence="10" type="ORF">BDZ90DRAFT_260490</name>
</gene>
<feature type="domain" description="SAICAR synthetase/ADE2 N-terminal" evidence="9">
    <location>
        <begin position="17"/>
        <end position="231"/>
    </location>
</feature>
<evidence type="ECO:0000256" key="3">
    <source>
        <dbReference type="ARBA" id="ARBA00016460"/>
    </source>
</evidence>
<keyword evidence="6" id="KW-0658">Purine biosynthesis</keyword>
<dbReference type="AlphaFoldDB" id="A0A316URK4"/>
<dbReference type="PANTHER" id="PTHR43700:SF1">
    <property type="entry name" value="PHOSPHORIBOSYLAMINOIMIDAZOLE-SUCCINOCARBOXAMIDE SYNTHASE"/>
    <property type="match status" value="1"/>
</dbReference>
<evidence type="ECO:0000256" key="6">
    <source>
        <dbReference type="ARBA" id="ARBA00022755"/>
    </source>
</evidence>
<keyword evidence="5" id="KW-0547">Nucleotide-binding</keyword>
<dbReference type="Proteomes" id="UP000245884">
    <property type="component" value="Unassembled WGS sequence"/>
</dbReference>
<dbReference type="UniPathway" id="UPA00074">
    <property type="reaction ID" value="UER00131"/>
</dbReference>
<dbReference type="NCBIfam" id="NF010568">
    <property type="entry name" value="PRK13961.1"/>
    <property type="match status" value="1"/>
</dbReference>
<dbReference type="CDD" id="cd01414">
    <property type="entry name" value="SAICAR_synt_Sc"/>
    <property type="match status" value="1"/>
</dbReference>
<dbReference type="PROSITE" id="PS01057">
    <property type="entry name" value="SAICAR_SYNTHETASE_1"/>
    <property type="match status" value="1"/>
</dbReference>
<accession>A0A316URK4</accession>
<dbReference type="InterPro" id="IPR018236">
    <property type="entry name" value="SAICAR_synthetase_CS"/>
</dbReference>
<dbReference type="Pfam" id="PF01259">
    <property type="entry name" value="SAICAR_synt"/>
    <property type="match status" value="2"/>
</dbReference>
<dbReference type="GeneID" id="37030086"/>
<dbReference type="HAMAP" id="MF_00137">
    <property type="entry name" value="SAICAR_synth"/>
    <property type="match status" value="1"/>
</dbReference>
<evidence type="ECO:0000256" key="1">
    <source>
        <dbReference type="ARBA" id="ARBA00004672"/>
    </source>
</evidence>
<reference evidence="10 11" key="1">
    <citation type="journal article" date="2018" name="Mol. Biol. Evol.">
        <title>Broad Genomic Sampling Reveals a Smut Pathogenic Ancestry of the Fungal Clade Ustilaginomycotina.</title>
        <authorList>
            <person name="Kijpornyongpan T."/>
            <person name="Mondo S.J."/>
            <person name="Barry K."/>
            <person name="Sandor L."/>
            <person name="Lee J."/>
            <person name="Lipzen A."/>
            <person name="Pangilinan J."/>
            <person name="LaButti K."/>
            <person name="Hainaut M."/>
            <person name="Henrissat B."/>
            <person name="Grigoriev I.V."/>
            <person name="Spatafora J.W."/>
            <person name="Aime M.C."/>
        </authorList>
    </citation>
    <scope>NUCLEOTIDE SEQUENCE [LARGE SCALE GENOMIC DNA]</scope>
    <source>
        <strain evidence="10 11">MCA 5214</strain>
    </source>
</reference>
<evidence type="ECO:0000256" key="7">
    <source>
        <dbReference type="ARBA" id="ARBA00022840"/>
    </source>
</evidence>
<dbReference type="PANTHER" id="PTHR43700">
    <property type="entry name" value="PHOSPHORIBOSYLAMINOIMIDAZOLE-SUCCINOCARBOXAMIDE SYNTHASE"/>
    <property type="match status" value="1"/>
</dbReference>
<proteinExistence type="inferred from homology"/>